<gene>
    <name evidence="1" type="ORF">DMX08_23870</name>
</gene>
<evidence type="ECO:0000313" key="1">
    <source>
        <dbReference type="EMBL" id="PYC32010.1"/>
    </source>
</evidence>
<dbReference type="OrthoDB" id="5355061at2"/>
<dbReference type="Proteomes" id="UP000248188">
    <property type="component" value="Unassembled WGS sequence"/>
</dbReference>
<protein>
    <submittedName>
        <fullName evidence="1">Uncharacterized protein</fullName>
    </submittedName>
</protein>
<evidence type="ECO:0000313" key="2">
    <source>
        <dbReference type="Proteomes" id="UP000248188"/>
    </source>
</evidence>
<proteinExistence type="predicted"/>
<sequence>MTNWQRGDLVELDGLLAVVVGIEGDPNVPEEHIAVWFGAPSCLRKSKGGAGGASPEVWTVPAYLFVRAAEPDWRH</sequence>
<reference evidence="1 2" key="1">
    <citation type="submission" date="2018-06" db="EMBL/GenBank/DDBJ databases">
        <title>Pseudomonas diversity within urban Lake Michigan freshwaters.</title>
        <authorList>
            <person name="Batrich M."/>
            <person name="Hatzopoulos T."/>
            <person name="Putonti C."/>
        </authorList>
    </citation>
    <scope>NUCLEOTIDE SEQUENCE [LARGE SCALE GENOMIC DNA]</scope>
    <source>
        <strain evidence="1 2">MB-090624</strain>
    </source>
</reference>
<dbReference type="AlphaFoldDB" id="A0A9Q6ICP6"/>
<dbReference type="EMBL" id="QJRN01000016">
    <property type="protein sequence ID" value="PYC32010.1"/>
    <property type="molecule type" value="Genomic_DNA"/>
</dbReference>
<comment type="caution">
    <text evidence="1">The sequence shown here is derived from an EMBL/GenBank/DDBJ whole genome shotgun (WGS) entry which is preliminary data.</text>
</comment>
<accession>A0A9Q6ICP6</accession>
<organism evidence="1 2">
    <name type="scientific">Pseudomonas protegens</name>
    <dbReference type="NCBI Taxonomy" id="380021"/>
    <lineage>
        <taxon>Bacteria</taxon>
        <taxon>Pseudomonadati</taxon>
        <taxon>Pseudomonadota</taxon>
        <taxon>Gammaproteobacteria</taxon>
        <taxon>Pseudomonadales</taxon>
        <taxon>Pseudomonadaceae</taxon>
        <taxon>Pseudomonas</taxon>
    </lineage>
</organism>
<name>A0A9Q6ICP6_9PSED</name>